<dbReference type="PROSITE" id="PS51782">
    <property type="entry name" value="LYSM"/>
    <property type="match status" value="1"/>
</dbReference>
<comment type="similarity">
    <text evidence="1">Belongs to the transglycosylase Slt family.</text>
</comment>
<dbReference type="eggNOG" id="COG0741">
    <property type="taxonomic scope" value="Bacteria"/>
</dbReference>
<dbReference type="AlphaFoldDB" id="A0A084CNH3"/>
<dbReference type="InterPro" id="IPR018392">
    <property type="entry name" value="LysM"/>
</dbReference>
<dbReference type="Gene3D" id="1.10.530.10">
    <property type="match status" value="1"/>
</dbReference>
<proteinExistence type="inferred from homology"/>
<dbReference type="SUPFAM" id="SSF53955">
    <property type="entry name" value="Lysozyme-like"/>
    <property type="match status" value="1"/>
</dbReference>
<sequence>MRIQYNLIITLCLTGCQLIQFFEQPLSIITDSSSITMPKKQNADLSEPKLDSEKISSTSTIAPHFQEDVWQRIAMQLKMDIPNHKIVEYYRNWYIDHPNHLKVVSKRAEPFLYLIINKIEQRNMPLEIALIPIVESSFDVLAYSSYSASGLWQFVPSTGKMYGLKQNFWYDGRRDISAATEAALDHLTYLNKRFDGQWTTAIAAYNSGGGRMSRAIQKNNKLGKSTDLLSLDLPKETSNYILKLLALADVIANQKKYGIDIPVIKNKAVVTLIDPKEQLDLATAANYAGISIKKLQNLNPGYNQWATGPDGPYQLLLPVDSIKNFQEKIKKKCRKNMKLIHYQVKPGDNLSMLAKKYSTTVEAIKKSNELLHNKIRIGQNLIIRTSSKDKSAYA</sequence>
<evidence type="ECO:0000313" key="3">
    <source>
        <dbReference type="EMBL" id="KEY91352.1"/>
    </source>
</evidence>
<dbReference type="PANTHER" id="PTHR37423">
    <property type="entry name" value="SOLUBLE LYTIC MUREIN TRANSGLYCOSYLASE-RELATED"/>
    <property type="match status" value="1"/>
</dbReference>
<dbReference type="PANTHER" id="PTHR37423:SF2">
    <property type="entry name" value="MEMBRANE-BOUND LYTIC MUREIN TRANSGLYCOSYLASE C"/>
    <property type="match status" value="1"/>
</dbReference>
<evidence type="ECO:0000259" key="2">
    <source>
        <dbReference type="PROSITE" id="PS51782"/>
    </source>
</evidence>
<dbReference type="CDD" id="cd16894">
    <property type="entry name" value="MltD-like"/>
    <property type="match status" value="1"/>
</dbReference>
<dbReference type="InterPro" id="IPR023346">
    <property type="entry name" value="Lysozyme-like_dom_sf"/>
</dbReference>
<comment type="caution">
    <text evidence="3">The sequence shown here is derived from an EMBL/GenBank/DDBJ whole genome shotgun (WGS) entry which is preliminary data.</text>
</comment>
<evidence type="ECO:0000256" key="1">
    <source>
        <dbReference type="ARBA" id="ARBA00007734"/>
    </source>
</evidence>
<dbReference type="Pfam" id="PF01476">
    <property type="entry name" value="LysM"/>
    <property type="match status" value="1"/>
</dbReference>
<dbReference type="STRING" id="1179155.CF67_02009"/>
<dbReference type="Proteomes" id="UP000053784">
    <property type="component" value="Unassembled WGS sequence"/>
</dbReference>
<keyword evidence="4" id="KW-1185">Reference proteome</keyword>
<dbReference type="OrthoDB" id="9815002at2"/>
<dbReference type="SUPFAM" id="SSF54106">
    <property type="entry name" value="LysM domain"/>
    <property type="match status" value="1"/>
</dbReference>
<evidence type="ECO:0000313" key="4">
    <source>
        <dbReference type="Proteomes" id="UP000053784"/>
    </source>
</evidence>
<dbReference type="EMBL" id="JGVK01000012">
    <property type="protein sequence ID" value="KEY91352.1"/>
    <property type="molecule type" value="Genomic_DNA"/>
</dbReference>
<dbReference type="CDD" id="cd00118">
    <property type="entry name" value="LysM"/>
    <property type="match status" value="1"/>
</dbReference>
<dbReference type="SMART" id="SM00257">
    <property type="entry name" value="LysM"/>
    <property type="match status" value="1"/>
</dbReference>
<dbReference type="Gene3D" id="3.10.350.10">
    <property type="entry name" value="LysM domain"/>
    <property type="match status" value="1"/>
</dbReference>
<dbReference type="eggNOG" id="COG1388">
    <property type="taxonomic scope" value="Bacteria"/>
</dbReference>
<feature type="domain" description="LysM" evidence="2">
    <location>
        <begin position="340"/>
        <end position="383"/>
    </location>
</feature>
<dbReference type="InterPro" id="IPR008258">
    <property type="entry name" value="Transglycosylase_SLT_dom_1"/>
</dbReference>
<name>A0A084CNH3_9GAMM</name>
<protein>
    <submittedName>
        <fullName evidence="3">Embrane-bound lytic murein transglycosylase D</fullName>
    </submittedName>
</protein>
<dbReference type="Pfam" id="PF01464">
    <property type="entry name" value="SLT"/>
    <property type="match status" value="1"/>
</dbReference>
<organism evidence="3 4">
    <name type="scientific">Candidatus Photodesmus blepharonis</name>
    <dbReference type="NCBI Taxonomy" id="1179155"/>
    <lineage>
        <taxon>Bacteria</taxon>
        <taxon>Pseudomonadati</taxon>
        <taxon>Pseudomonadota</taxon>
        <taxon>Gammaproteobacteria</taxon>
        <taxon>Vibrionales</taxon>
        <taxon>Vibrionaceae</taxon>
        <taxon>Candidatus Photodesmus</taxon>
    </lineage>
</organism>
<reference evidence="3 4" key="1">
    <citation type="submission" date="2014-03" db="EMBL/GenBank/DDBJ databases">
        <title>Selection and divergence in the genomes of co-occurring obligate luminous symbionts with specific hosts.</title>
        <authorList>
            <person name="Hendry T.A."/>
            <person name="de Wet J.R."/>
            <person name="Dunlap P.V."/>
        </authorList>
    </citation>
    <scope>NUCLEOTIDE SEQUENCE [LARGE SCALE GENOMIC DNA]</scope>
    <source>
        <strain evidence="3 4">Ppalp.1</strain>
    </source>
</reference>
<accession>A0A084CNH3</accession>
<gene>
    <name evidence="3" type="primary">mltD</name>
    <name evidence="3" type="ORF">CF67_02009</name>
</gene>
<dbReference type="InterPro" id="IPR036779">
    <property type="entry name" value="LysM_dom_sf"/>
</dbReference>